<comment type="caution">
    <text evidence="4">The sequence shown here is derived from an EMBL/GenBank/DDBJ whole genome shotgun (WGS) entry which is preliminary data.</text>
</comment>
<keyword evidence="2" id="KW-0472">Membrane</keyword>
<name>A0AAD8QZR7_LOLMU</name>
<dbReference type="AlphaFoldDB" id="A0AAD8QZR7"/>
<keyword evidence="2" id="KW-0812">Transmembrane</keyword>
<feature type="domain" description="Integrase zinc-binding" evidence="3">
    <location>
        <begin position="3"/>
        <end position="50"/>
    </location>
</feature>
<protein>
    <recommendedName>
        <fullName evidence="3">Integrase zinc-binding domain-containing protein</fullName>
    </recommendedName>
</protein>
<sequence length="231" mass="26339">MLVEIHQGECGHHASSRALVAKVFRHGFWPTALENAEDLVRKCNGCQRRSITGFRSFRRGIASFRRGVAFSGNLIFLTLFSFIVSERVPNIGRRRNESADRGVLHDTSPTLFGQYSRNSTKRRPNIIIHETDQDTEGESEEAQGPDHRPWLEGARRPMGWDPRRPLRRLFAYISPFDLKTRQVRNSRKTPGAAAIAKLRFGDEISVRLRRRTGKSLEAISIDATVSIMLRE</sequence>
<evidence type="ECO:0000256" key="2">
    <source>
        <dbReference type="SAM" id="Phobius"/>
    </source>
</evidence>
<organism evidence="4 5">
    <name type="scientific">Lolium multiflorum</name>
    <name type="common">Italian ryegrass</name>
    <name type="synonym">Lolium perenne subsp. multiflorum</name>
    <dbReference type="NCBI Taxonomy" id="4521"/>
    <lineage>
        <taxon>Eukaryota</taxon>
        <taxon>Viridiplantae</taxon>
        <taxon>Streptophyta</taxon>
        <taxon>Embryophyta</taxon>
        <taxon>Tracheophyta</taxon>
        <taxon>Spermatophyta</taxon>
        <taxon>Magnoliopsida</taxon>
        <taxon>Liliopsida</taxon>
        <taxon>Poales</taxon>
        <taxon>Poaceae</taxon>
        <taxon>BOP clade</taxon>
        <taxon>Pooideae</taxon>
        <taxon>Poodae</taxon>
        <taxon>Poeae</taxon>
        <taxon>Poeae Chloroplast Group 2 (Poeae type)</taxon>
        <taxon>Loliodinae</taxon>
        <taxon>Loliinae</taxon>
        <taxon>Lolium</taxon>
    </lineage>
</organism>
<feature type="compositionally biased region" description="Acidic residues" evidence="1">
    <location>
        <begin position="133"/>
        <end position="143"/>
    </location>
</feature>
<feature type="compositionally biased region" description="Basic and acidic residues" evidence="1">
    <location>
        <begin position="144"/>
        <end position="155"/>
    </location>
</feature>
<feature type="region of interest" description="Disordered" evidence="1">
    <location>
        <begin position="131"/>
        <end position="156"/>
    </location>
</feature>
<evidence type="ECO:0000256" key="1">
    <source>
        <dbReference type="SAM" id="MobiDB-lite"/>
    </source>
</evidence>
<dbReference type="EMBL" id="JAUUTY010000007">
    <property type="protein sequence ID" value="KAK1612053.1"/>
    <property type="molecule type" value="Genomic_DNA"/>
</dbReference>
<dbReference type="Pfam" id="PF17921">
    <property type="entry name" value="Integrase_H2C2"/>
    <property type="match status" value="1"/>
</dbReference>
<feature type="transmembrane region" description="Helical" evidence="2">
    <location>
        <begin position="67"/>
        <end position="85"/>
    </location>
</feature>
<evidence type="ECO:0000259" key="3">
    <source>
        <dbReference type="Pfam" id="PF17921"/>
    </source>
</evidence>
<proteinExistence type="predicted"/>
<reference evidence="4" key="1">
    <citation type="submission" date="2023-07" db="EMBL/GenBank/DDBJ databases">
        <title>A chromosome-level genome assembly of Lolium multiflorum.</title>
        <authorList>
            <person name="Chen Y."/>
            <person name="Copetti D."/>
            <person name="Kolliker R."/>
            <person name="Studer B."/>
        </authorList>
    </citation>
    <scope>NUCLEOTIDE SEQUENCE</scope>
    <source>
        <strain evidence="4">02402/16</strain>
        <tissue evidence="4">Leaf</tissue>
    </source>
</reference>
<keyword evidence="2" id="KW-1133">Transmembrane helix</keyword>
<dbReference type="InterPro" id="IPR041588">
    <property type="entry name" value="Integrase_H2C2"/>
</dbReference>
<dbReference type="Proteomes" id="UP001231189">
    <property type="component" value="Unassembled WGS sequence"/>
</dbReference>
<evidence type="ECO:0000313" key="4">
    <source>
        <dbReference type="EMBL" id="KAK1612053.1"/>
    </source>
</evidence>
<evidence type="ECO:0000313" key="5">
    <source>
        <dbReference type="Proteomes" id="UP001231189"/>
    </source>
</evidence>
<accession>A0AAD8QZR7</accession>
<keyword evidence="5" id="KW-1185">Reference proteome</keyword>
<gene>
    <name evidence="4" type="ORF">QYE76_035726</name>
</gene>